<dbReference type="InterPro" id="IPR010290">
    <property type="entry name" value="TM_effector"/>
</dbReference>
<proteinExistence type="predicted"/>
<protein>
    <submittedName>
        <fullName evidence="9">ABC transporter permease</fullName>
    </submittedName>
</protein>
<evidence type="ECO:0000256" key="2">
    <source>
        <dbReference type="ARBA" id="ARBA00022448"/>
    </source>
</evidence>
<evidence type="ECO:0000256" key="6">
    <source>
        <dbReference type="ARBA" id="ARBA00023136"/>
    </source>
</evidence>
<evidence type="ECO:0000256" key="4">
    <source>
        <dbReference type="ARBA" id="ARBA00022692"/>
    </source>
</evidence>
<evidence type="ECO:0000256" key="3">
    <source>
        <dbReference type="ARBA" id="ARBA00022475"/>
    </source>
</evidence>
<dbReference type="Gene3D" id="1.20.1250.20">
    <property type="entry name" value="MFS general substrate transporter like domains"/>
    <property type="match status" value="1"/>
</dbReference>
<keyword evidence="6 8" id="KW-0472">Membrane</keyword>
<name>A0A1B8RCM9_RHILT</name>
<sequence>MRIAVSGPDNRPHSTISDSVNTVALVQDSTSLPIMLFSLVSGTLADSFDRRQIMLIASALLTVCAWFGLITPWLLPFFTFLIGCDAALNNPSWQRPPSANGAARGAAGGGAEQHGHQHHPPGRSGDRRRDRRCGRCAAAFAANTLSA</sequence>
<feature type="transmembrane region" description="Helical" evidence="8">
    <location>
        <begin position="53"/>
        <end position="75"/>
    </location>
</feature>
<keyword evidence="3" id="KW-1003">Cell membrane</keyword>
<dbReference type="Pfam" id="PF05977">
    <property type="entry name" value="MFS_3"/>
    <property type="match status" value="1"/>
</dbReference>
<feature type="compositionally biased region" description="Low complexity" evidence="7">
    <location>
        <begin position="96"/>
        <end position="105"/>
    </location>
</feature>
<comment type="subcellular location">
    <subcellularLocation>
        <location evidence="1">Cell membrane</location>
        <topology evidence="1">Multi-pass membrane protein</topology>
    </subcellularLocation>
</comment>
<dbReference type="EMBL" id="KX488200">
    <property type="protein sequence ID" value="AOO90564.1"/>
    <property type="molecule type" value="Genomic_DNA"/>
</dbReference>
<dbReference type="AlphaFoldDB" id="A0A1B8RCM9"/>
<dbReference type="GO" id="GO:0005886">
    <property type="term" value="C:plasma membrane"/>
    <property type="evidence" value="ECO:0007669"/>
    <property type="project" value="UniProtKB-SubCell"/>
</dbReference>
<evidence type="ECO:0000313" key="9">
    <source>
        <dbReference type="EMBL" id="AOO90564.1"/>
    </source>
</evidence>
<keyword evidence="2" id="KW-0813">Transport</keyword>
<reference evidence="9" key="2">
    <citation type="journal article" date="2016" name="Front. Microbiol.">
        <title>The Regulatory Protein RosR Affects Rhizobium leguminosarum bv. trifolii Protein Profiles, Cell Surface Properties, and Symbiosis with Clover.</title>
        <authorList>
            <person name="Rachwal K."/>
            <person name="Boguszewska A."/>
            <person name="Kopcinska J."/>
            <person name="Karas M."/>
            <person name="Tchorzewski M."/>
            <person name="Janczarek M."/>
        </authorList>
    </citation>
    <scope>NUCLEOTIDE SEQUENCE</scope>
    <source>
        <strain evidence="9">Rt24.2</strain>
    </source>
</reference>
<keyword evidence="5 8" id="KW-1133">Transmembrane helix</keyword>
<keyword evidence="4 8" id="KW-0812">Transmembrane</keyword>
<dbReference type="SUPFAM" id="SSF103473">
    <property type="entry name" value="MFS general substrate transporter"/>
    <property type="match status" value="1"/>
</dbReference>
<feature type="region of interest" description="Disordered" evidence="7">
    <location>
        <begin position="93"/>
        <end position="130"/>
    </location>
</feature>
<dbReference type="PANTHER" id="PTHR23513:SF11">
    <property type="entry name" value="STAPHYLOFERRIN A TRANSPORTER"/>
    <property type="match status" value="1"/>
</dbReference>
<evidence type="ECO:0000256" key="7">
    <source>
        <dbReference type="SAM" id="MobiDB-lite"/>
    </source>
</evidence>
<dbReference type="InterPro" id="IPR036259">
    <property type="entry name" value="MFS_trans_sf"/>
</dbReference>
<evidence type="ECO:0000256" key="8">
    <source>
        <dbReference type="SAM" id="Phobius"/>
    </source>
</evidence>
<accession>A0A1B8RCM9</accession>
<reference evidence="9" key="1">
    <citation type="journal article" date="2015" name="BMC Genomics">
        <title>Transcriptome profiling of a Rhizobium leguminosarum bv. trifolii rosR mutant reveals the role of the transcriptional regulator RosR in motility, synthesis of cell-surface components, and other cellular processes.</title>
        <authorList>
            <person name="Rachwal K."/>
            <person name="Matczynska E."/>
            <person name="Janczarek M."/>
        </authorList>
    </citation>
    <scope>NUCLEOTIDE SEQUENCE</scope>
    <source>
        <strain evidence="9">Rt24.2</strain>
    </source>
</reference>
<organism evidence="9">
    <name type="scientific">Rhizobium leguminosarum bv. trifolii</name>
    <dbReference type="NCBI Taxonomy" id="386"/>
    <lineage>
        <taxon>Bacteria</taxon>
        <taxon>Pseudomonadati</taxon>
        <taxon>Pseudomonadota</taxon>
        <taxon>Alphaproteobacteria</taxon>
        <taxon>Hyphomicrobiales</taxon>
        <taxon>Rhizobiaceae</taxon>
        <taxon>Rhizobium/Agrobacterium group</taxon>
        <taxon>Rhizobium</taxon>
    </lineage>
</organism>
<dbReference type="PANTHER" id="PTHR23513">
    <property type="entry name" value="INTEGRAL MEMBRANE EFFLUX PROTEIN-RELATED"/>
    <property type="match status" value="1"/>
</dbReference>
<evidence type="ECO:0000256" key="5">
    <source>
        <dbReference type="ARBA" id="ARBA00022989"/>
    </source>
</evidence>
<evidence type="ECO:0000256" key="1">
    <source>
        <dbReference type="ARBA" id="ARBA00004651"/>
    </source>
</evidence>